<gene>
    <name evidence="2" type="ORF">AAIA72_02350</name>
</gene>
<evidence type="ECO:0000256" key="1">
    <source>
        <dbReference type="SAM" id="Phobius"/>
    </source>
</evidence>
<accession>A0AB39UWX9</accession>
<sequence length="101" mass="11867">MLTPRQRALLAAREDTYFMNWIARWIPQDGLDERERFVLCRDAFRMTVWTLTLLAVLLPLGRILELVVLVAWPNYLFFGRWAAYARSAQAEPVPVRRQSDS</sequence>
<proteinExistence type="predicted"/>
<dbReference type="AlphaFoldDB" id="A0AB39UWX9"/>
<evidence type="ECO:0000313" key="2">
    <source>
        <dbReference type="EMBL" id="XDT72847.1"/>
    </source>
</evidence>
<reference evidence="2" key="1">
    <citation type="submission" date="2024-05" db="EMBL/GenBank/DDBJ databases">
        <title>Genome sequencing of novel strain.</title>
        <authorList>
            <person name="Ganbat D."/>
            <person name="Ganbat S."/>
            <person name="Lee S.-J."/>
        </authorList>
    </citation>
    <scope>NUCLEOTIDE SEQUENCE</scope>
    <source>
        <strain evidence="2">SMD15-11</strain>
    </source>
</reference>
<feature type="transmembrane region" description="Helical" evidence="1">
    <location>
        <begin position="46"/>
        <end position="72"/>
    </location>
</feature>
<dbReference type="RefSeq" id="WP_369601848.1">
    <property type="nucleotide sequence ID" value="NZ_CP154858.1"/>
</dbReference>
<evidence type="ECO:0008006" key="3">
    <source>
        <dbReference type="Google" id="ProtNLM"/>
    </source>
</evidence>
<keyword evidence="1" id="KW-1133">Transmembrane helix</keyword>
<dbReference type="KEGG" id="tcd:AAIA72_02350"/>
<protein>
    <recommendedName>
        <fullName evidence="3">DUF393 domain-containing protein</fullName>
    </recommendedName>
</protein>
<keyword evidence="1" id="KW-0812">Transmembrane</keyword>
<name>A0AB39UWX9_9GAMM</name>
<organism evidence="2">
    <name type="scientific">Thermohahella caldifontis</name>
    <dbReference type="NCBI Taxonomy" id="3142973"/>
    <lineage>
        <taxon>Bacteria</taxon>
        <taxon>Pseudomonadati</taxon>
        <taxon>Pseudomonadota</taxon>
        <taxon>Gammaproteobacteria</taxon>
        <taxon>Oceanospirillales</taxon>
        <taxon>Hahellaceae</taxon>
        <taxon>Thermohahella</taxon>
    </lineage>
</organism>
<dbReference type="EMBL" id="CP154858">
    <property type="protein sequence ID" value="XDT72847.1"/>
    <property type="molecule type" value="Genomic_DNA"/>
</dbReference>
<keyword evidence="1" id="KW-0472">Membrane</keyword>